<evidence type="ECO:0000256" key="1">
    <source>
        <dbReference type="SAM" id="MobiDB-lite"/>
    </source>
</evidence>
<evidence type="ECO:0000256" key="2">
    <source>
        <dbReference type="SAM" id="SignalP"/>
    </source>
</evidence>
<dbReference type="EMBL" id="MLGG01000013">
    <property type="protein sequence ID" value="KAK1459984.1"/>
    <property type="molecule type" value="Genomic_DNA"/>
</dbReference>
<organism evidence="3 4">
    <name type="scientific">Colletotrichum melonis</name>
    <dbReference type="NCBI Taxonomy" id="1209925"/>
    <lineage>
        <taxon>Eukaryota</taxon>
        <taxon>Fungi</taxon>
        <taxon>Dikarya</taxon>
        <taxon>Ascomycota</taxon>
        <taxon>Pezizomycotina</taxon>
        <taxon>Sordariomycetes</taxon>
        <taxon>Hypocreomycetidae</taxon>
        <taxon>Glomerellales</taxon>
        <taxon>Glomerellaceae</taxon>
        <taxon>Colletotrichum</taxon>
        <taxon>Colletotrichum acutatum species complex</taxon>
    </lineage>
</organism>
<name>A0AAI9XTV5_9PEZI</name>
<keyword evidence="2" id="KW-0732">Signal</keyword>
<evidence type="ECO:0008006" key="5">
    <source>
        <dbReference type="Google" id="ProtNLM"/>
    </source>
</evidence>
<proteinExistence type="predicted"/>
<evidence type="ECO:0000313" key="3">
    <source>
        <dbReference type="EMBL" id="KAK1459984.1"/>
    </source>
</evidence>
<feature type="region of interest" description="Disordered" evidence="1">
    <location>
        <begin position="54"/>
        <end position="81"/>
    </location>
</feature>
<dbReference type="Proteomes" id="UP001239795">
    <property type="component" value="Unassembled WGS sequence"/>
</dbReference>
<comment type="caution">
    <text evidence="3">The sequence shown here is derived from an EMBL/GenBank/DDBJ whole genome shotgun (WGS) entry which is preliminary data.</text>
</comment>
<feature type="chain" id="PRO_5042524194" description="Secreted protein" evidence="2">
    <location>
        <begin position="38"/>
        <end position="81"/>
    </location>
</feature>
<dbReference type="AlphaFoldDB" id="A0AAI9XTV5"/>
<feature type="signal peptide" evidence="2">
    <location>
        <begin position="1"/>
        <end position="37"/>
    </location>
</feature>
<gene>
    <name evidence="3" type="ORF">CMEL01_02983</name>
</gene>
<protein>
    <recommendedName>
        <fullName evidence="5">Secreted protein</fullName>
    </recommendedName>
</protein>
<reference evidence="3 4" key="1">
    <citation type="submission" date="2016-10" db="EMBL/GenBank/DDBJ databases">
        <title>The genome sequence of Colletotrichum fioriniae PJ7.</title>
        <authorList>
            <person name="Baroncelli R."/>
        </authorList>
    </citation>
    <scope>NUCLEOTIDE SEQUENCE [LARGE SCALE GENOMIC DNA]</scope>
    <source>
        <strain evidence="3">Col 31</strain>
    </source>
</reference>
<accession>A0AAI9XTV5</accession>
<sequence length="81" mass="9057">MKLRPMSLNRGKVCTRAASLHLRLLLFTLSLFHVSHPSYSTVYNTFPHVSALEASQQTHTDMRVQGSPSPKNDATPKAWHG</sequence>
<keyword evidence="4" id="KW-1185">Reference proteome</keyword>
<evidence type="ECO:0000313" key="4">
    <source>
        <dbReference type="Proteomes" id="UP001239795"/>
    </source>
</evidence>